<organism evidence="1 2">
    <name type="scientific">Actinoplanes palleronii</name>
    <dbReference type="NCBI Taxonomy" id="113570"/>
    <lineage>
        <taxon>Bacteria</taxon>
        <taxon>Bacillati</taxon>
        <taxon>Actinomycetota</taxon>
        <taxon>Actinomycetes</taxon>
        <taxon>Micromonosporales</taxon>
        <taxon>Micromonosporaceae</taxon>
        <taxon>Actinoplanes</taxon>
    </lineage>
</organism>
<protein>
    <submittedName>
        <fullName evidence="1">Uncharacterized protein</fullName>
    </submittedName>
</protein>
<dbReference type="InterPro" id="IPR046042">
    <property type="entry name" value="DUF6000"/>
</dbReference>
<evidence type="ECO:0000313" key="1">
    <source>
        <dbReference type="EMBL" id="GIE72455.1"/>
    </source>
</evidence>
<dbReference type="Proteomes" id="UP000624709">
    <property type="component" value="Unassembled WGS sequence"/>
</dbReference>
<evidence type="ECO:0000313" key="2">
    <source>
        <dbReference type="Proteomes" id="UP000624709"/>
    </source>
</evidence>
<accession>A0ABQ4BP46</accession>
<dbReference type="RefSeq" id="WP_203830169.1">
    <property type="nucleotide sequence ID" value="NZ_BAAATY010000051.1"/>
</dbReference>
<keyword evidence="2" id="KW-1185">Reference proteome</keyword>
<name>A0ABQ4BP46_9ACTN</name>
<comment type="caution">
    <text evidence="1">The sequence shown here is derived from an EMBL/GenBank/DDBJ whole genome shotgun (WGS) entry which is preliminary data.</text>
</comment>
<sequence>MQAEAFSSPNNETSDENWARYVSVGGDGPDGPRYLRLPSGILWPPEEQADQFLPDLLRDARDIDDTALEDLLQPGRMRANWRPRLVAGYLIAIGRRERFREPISDFVRAGATGGAGSGYCFALAAWGTDQDAGTLMAYLDQYVPEVELRYHQDWAFGALTHIDHKNGTRHAARYLDGGAWQRWFRAGTSKSDVSFYSGVMADLCALSISDNGD</sequence>
<proteinExistence type="predicted"/>
<dbReference type="Pfam" id="PF19463">
    <property type="entry name" value="DUF6000"/>
    <property type="match status" value="1"/>
</dbReference>
<dbReference type="EMBL" id="BOMS01000146">
    <property type="protein sequence ID" value="GIE72455.1"/>
    <property type="molecule type" value="Genomic_DNA"/>
</dbReference>
<gene>
    <name evidence="1" type="ORF">Apa02nite_085630</name>
</gene>
<reference evidence="1 2" key="1">
    <citation type="submission" date="2021-01" db="EMBL/GenBank/DDBJ databases">
        <title>Whole genome shotgun sequence of Actinoplanes palleronii NBRC 14916.</title>
        <authorList>
            <person name="Komaki H."/>
            <person name="Tamura T."/>
        </authorList>
    </citation>
    <scope>NUCLEOTIDE SEQUENCE [LARGE SCALE GENOMIC DNA]</scope>
    <source>
        <strain evidence="1 2">NBRC 14916</strain>
    </source>
</reference>